<dbReference type="KEGG" id="bsen:DP114_03585"/>
<dbReference type="Gene3D" id="1.10.630.10">
    <property type="entry name" value="Cytochrome P450"/>
    <property type="match status" value="1"/>
</dbReference>
<dbReference type="InterPro" id="IPR036396">
    <property type="entry name" value="Cyt_P450_sf"/>
</dbReference>
<evidence type="ECO:0000256" key="5">
    <source>
        <dbReference type="ARBA" id="ARBA00023002"/>
    </source>
</evidence>
<dbReference type="PRINTS" id="PR00465">
    <property type="entry name" value="EP450IV"/>
</dbReference>
<dbReference type="PANTHER" id="PTHR24286:SF24">
    <property type="entry name" value="LANOSTEROL 14-ALPHA DEMETHYLASE"/>
    <property type="match status" value="1"/>
</dbReference>
<dbReference type="InterPro" id="IPR002403">
    <property type="entry name" value="Cyt_P450_E_grp-IV"/>
</dbReference>
<gene>
    <name evidence="10" type="ORF">DP114_03585</name>
</gene>
<evidence type="ECO:0000256" key="6">
    <source>
        <dbReference type="ARBA" id="ARBA00023004"/>
    </source>
</evidence>
<dbReference type="InterPro" id="IPR017972">
    <property type="entry name" value="Cyt_P450_CS"/>
</dbReference>
<keyword evidence="5 9" id="KW-0560">Oxidoreductase</keyword>
<evidence type="ECO:0000256" key="4">
    <source>
        <dbReference type="ARBA" id="ARBA00022723"/>
    </source>
</evidence>
<evidence type="ECO:0000256" key="1">
    <source>
        <dbReference type="ARBA" id="ARBA00001971"/>
    </source>
</evidence>
<keyword evidence="6 8" id="KW-0408">Iron</keyword>
<comment type="cofactor">
    <cofactor evidence="1 8">
        <name>heme</name>
        <dbReference type="ChEBI" id="CHEBI:30413"/>
    </cofactor>
</comment>
<comment type="similarity">
    <text evidence="2 9">Belongs to the cytochrome P450 family.</text>
</comment>
<feature type="binding site" description="axial binding residue" evidence="8">
    <location>
        <position position="392"/>
    </location>
    <ligand>
        <name>heme</name>
        <dbReference type="ChEBI" id="CHEBI:30413"/>
    </ligand>
    <ligandPart>
        <name>Fe</name>
        <dbReference type="ChEBI" id="CHEBI:18248"/>
    </ligandPart>
</feature>
<dbReference type="InterPro" id="IPR001128">
    <property type="entry name" value="Cyt_P450"/>
</dbReference>
<keyword evidence="7 9" id="KW-0503">Monooxygenase</keyword>
<evidence type="ECO:0000313" key="10">
    <source>
        <dbReference type="EMBL" id="QDL07111.1"/>
    </source>
</evidence>
<evidence type="ECO:0000256" key="3">
    <source>
        <dbReference type="ARBA" id="ARBA00022617"/>
    </source>
</evidence>
<dbReference type="GO" id="GO:0004497">
    <property type="term" value="F:monooxygenase activity"/>
    <property type="evidence" value="ECO:0007669"/>
    <property type="project" value="UniProtKB-KW"/>
</dbReference>
<keyword evidence="11" id="KW-1185">Reference proteome</keyword>
<dbReference type="AlphaFoldDB" id="A0A856MBP3"/>
<evidence type="ECO:0000256" key="9">
    <source>
        <dbReference type="RuleBase" id="RU000461"/>
    </source>
</evidence>
<evidence type="ECO:0000256" key="8">
    <source>
        <dbReference type="PIRSR" id="PIRSR602403-1"/>
    </source>
</evidence>
<dbReference type="GO" id="GO:0005506">
    <property type="term" value="F:iron ion binding"/>
    <property type="evidence" value="ECO:0007669"/>
    <property type="project" value="InterPro"/>
</dbReference>
<dbReference type="PROSITE" id="PS00086">
    <property type="entry name" value="CYTOCHROME_P450"/>
    <property type="match status" value="1"/>
</dbReference>
<name>A0A856MBP3_9CYAN</name>
<dbReference type="GO" id="GO:0016705">
    <property type="term" value="F:oxidoreductase activity, acting on paired donors, with incorporation or reduction of molecular oxygen"/>
    <property type="evidence" value="ECO:0007669"/>
    <property type="project" value="InterPro"/>
</dbReference>
<dbReference type="SUPFAM" id="SSF48264">
    <property type="entry name" value="Cytochrome P450"/>
    <property type="match status" value="1"/>
</dbReference>
<dbReference type="EMBL" id="CP030118">
    <property type="protein sequence ID" value="QDL07111.1"/>
    <property type="molecule type" value="Genomic_DNA"/>
</dbReference>
<reference evidence="10 11" key="1">
    <citation type="submission" date="2018-06" db="EMBL/GenBank/DDBJ databases">
        <title>Comparative genomics of Brasilonema spp. strains.</title>
        <authorList>
            <person name="Alvarenga D.O."/>
            <person name="Fiore M.F."/>
            <person name="Varani A.M."/>
        </authorList>
    </citation>
    <scope>NUCLEOTIDE SEQUENCE [LARGE SCALE GENOMIC DNA]</scope>
    <source>
        <strain evidence="10 11">CENA114</strain>
    </source>
</reference>
<dbReference type="RefSeq" id="WP_169268201.1">
    <property type="nucleotide sequence ID" value="NZ_CAWOXK010000001.1"/>
</dbReference>
<evidence type="ECO:0000256" key="7">
    <source>
        <dbReference type="ARBA" id="ARBA00023033"/>
    </source>
</evidence>
<dbReference type="PANTHER" id="PTHR24286">
    <property type="entry name" value="CYTOCHROME P450 26"/>
    <property type="match status" value="1"/>
</dbReference>
<protein>
    <submittedName>
        <fullName evidence="10">Cytochrome P450</fullName>
    </submittedName>
</protein>
<accession>A0A856MBP3</accession>
<evidence type="ECO:0000256" key="2">
    <source>
        <dbReference type="ARBA" id="ARBA00010617"/>
    </source>
</evidence>
<dbReference type="GO" id="GO:0020037">
    <property type="term" value="F:heme binding"/>
    <property type="evidence" value="ECO:0007669"/>
    <property type="project" value="InterPro"/>
</dbReference>
<keyword evidence="3 8" id="KW-0349">Heme</keyword>
<dbReference type="Proteomes" id="UP000503129">
    <property type="component" value="Chromosome"/>
</dbReference>
<keyword evidence="4 8" id="KW-0479">Metal-binding</keyword>
<dbReference type="PRINTS" id="PR00385">
    <property type="entry name" value="P450"/>
</dbReference>
<organism evidence="10 11">
    <name type="scientific">Brasilonema sennae CENA114</name>
    <dbReference type="NCBI Taxonomy" id="415709"/>
    <lineage>
        <taxon>Bacteria</taxon>
        <taxon>Bacillati</taxon>
        <taxon>Cyanobacteriota</taxon>
        <taxon>Cyanophyceae</taxon>
        <taxon>Nostocales</taxon>
        <taxon>Scytonemataceae</taxon>
        <taxon>Brasilonema</taxon>
        <taxon>Bromeliae group (in: Brasilonema)</taxon>
    </lineage>
</organism>
<dbReference type="GO" id="GO:0016125">
    <property type="term" value="P:sterol metabolic process"/>
    <property type="evidence" value="ECO:0007669"/>
    <property type="project" value="TreeGrafter"/>
</dbReference>
<dbReference type="Pfam" id="PF00067">
    <property type="entry name" value="p450"/>
    <property type="match status" value="1"/>
</dbReference>
<evidence type="ECO:0000313" key="11">
    <source>
        <dbReference type="Proteomes" id="UP000503129"/>
    </source>
</evidence>
<sequence>MQRLKSALEMPGDFGVPILSDLQFAASEGYCLLQKWQKYGSAFKMRLLGQKCAVLIGAQANRLVLVEQADCLSSYLGWRYFVEPPFGRTLMIQDGQEHSNTRRLMMPAFHSTAIASYFQTMQEIVQASLKTLATQGEVPLMDALRRMTLLVGVRLLLGIPQNQEIDEIEQWYEAQLKASLTLFRLNLPFTTFGKGQIARQKLKRQLLLIIAQRRQALRLLASQDALGLFLAAVDTEGKTLPDEQIMDEVVHLVNASHFTTAGVLSWAMFELAARPQWCQRLRCELEQVVGSGDLNVEQLRQLPQMTHFLKEIERLYPPTSLIVRGVVKEIEFAGYQIPPGWTIIISQFVTHRLSSIYTNPEEFDPDRFAPPREEDKKVPFSLLGFGGGAHVCIGREFALMEIKIFLASLLRKYHWVITPEYSAVAPVLVPPKAQNKLRVRLTPA</sequence>
<proteinExistence type="inferred from homology"/>